<evidence type="ECO:0008006" key="9">
    <source>
        <dbReference type="Google" id="ProtNLM"/>
    </source>
</evidence>
<evidence type="ECO:0000256" key="2">
    <source>
        <dbReference type="ARBA" id="ARBA00022490"/>
    </source>
</evidence>
<feature type="region of interest" description="Disordered" evidence="6">
    <location>
        <begin position="37"/>
        <end position="116"/>
    </location>
</feature>
<feature type="compositionally biased region" description="Polar residues" evidence="6">
    <location>
        <begin position="583"/>
        <end position="596"/>
    </location>
</feature>
<dbReference type="SMART" id="SM00028">
    <property type="entry name" value="TPR"/>
    <property type="match status" value="5"/>
</dbReference>
<feature type="compositionally biased region" description="Polar residues" evidence="6">
    <location>
        <begin position="610"/>
        <end position="620"/>
    </location>
</feature>
<proteinExistence type="predicted"/>
<dbReference type="Pfam" id="PF00515">
    <property type="entry name" value="TPR_1"/>
    <property type="match status" value="1"/>
</dbReference>
<dbReference type="InterPro" id="IPR051982">
    <property type="entry name" value="CiliaryAsmbly_MitoImport"/>
</dbReference>
<evidence type="ECO:0000313" key="8">
    <source>
        <dbReference type="Proteomes" id="UP000694395"/>
    </source>
</evidence>
<reference evidence="7" key="3">
    <citation type="submission" date="2025-09" db="UniProtKB">
        <authorList>
            <consortium name="Ensembl"/>
        </authorList>
    </citation>
    <scope>IDENTIFICATION</scope>
</reference>
<evidence type="ECO:0000256" key="4">
    <source>
        <dbReference type="ARBA" id="ARBA00022803"/>
    </source>
</evidence>
<reference evidence="7" key="1">
    <citation type="submission" date="2020-07" db="EMBL/GenBank/DDBJ databases">
        <title>A long reads based de novo assembly of the rainbow trout Arlee double haploid line genome.</title>
        <authorList>
            <person name="Gao G."/>
            <person name="Palti Y."/>
        </authorList>
    </citation>
    <scope>NUCLEOTIDE SEQUENCE [LARGE SCALE GENOMIC DNA]</scope>
</reference>
<organism evidence="7 8">
    <name type="scientific">Oncorhynchus mykiss</name>
    <name type="common">Rainbow trout</name>
    <name type="synonym">Salmo gairdneri</name>
    <dbReference type="NCBI Taxonomy" id="8022"/>
    <lineage>
        <taxon>Eukaryota</taxon>
        <taxon>Metazoa</taxon>
        <taxon>Chordata</taxon>
        <taxon>Craniata</taxon>
        <taxon>Vertebrata</taxon>
        <taxon>Euteleostomi</taxon>
        <taxon>Actinopterygii</taxon>
        <taxon>Neopterygii</taxon>
        <taxon>Teleostei</taxon>
        <taxon>Protacanthopterygii</taxon>
        <taxon>Salmoniformes</taxon>
        <taxon>Salmonidae</taxon>
        <taxon>Salmoninae</taxon>
        <taxon>Oncorhynchus</taxon>
    </lineage>
</organism>
<dbReference type="Proteomes" id="UP000694395">
    <property type="component" value="Chromosome 18"/>
</dbReference>
<dbReference type="SUPFAM" id="SSF48452">
    <property type="entry name" value="TPR-like"/>
    <property type="match status" value="2"/>
</dbReference>
<dbReference type="InterPro" id="IPR011990">
    <property type="entry name" value="TPR-like_helical_dom_sf"/>
</dbReference>
<evidence type="ECO:0000313" key="7">
    <source>
        <dbReference type="Ensembl" id="ENSOMYP00000013799.2"/>
    </source>
</evidence>
<dbReference type="PANTHER" id="PTHR45984">
    <property type="entry name" value="RNA (RNA) POLYMERASE II ASSOCIATED PROTEIN HOMOLOG"/>
    <property type="match status" value="1"/>
</dbReference>
<keyword evidence="2" id="KW-0963">Cytoplasm</keyword>
<feature type="compositionally biased region" description="Polar residues" evidence="6">
    <location>
        <begin position="463"/>
        <end position="492"/>
    </location>
</feature>
<dbReference type="PANTHER" id="PTHR45984:SF3">
    <property type="entry name" value="SPERM-ASSOCIATED ANTIGEN 1"/>
    <property type="match status" value="1"/>
</dbReference>
<dbReference type="PROSITE" id="PS50005">
    <property type="entry name" value="TPR"/>
    <property type="match status" value="1"/>
</dbReference>
<feature type="region of interest" description="Disordered" evidence="6">
    <location>
        <begin position="412"/>
        <end position="620"/>
    </location>
</feature>
<evidence type="ECO:0000256" key="5">
    <source>
        <dbReference type="PROSITE-ProRule" id="PRU00339"/>
    </source>
</evidence>
<accession>A0A8C7VCX5</accession>
<evidence type="ECO:0000256" key="6">
    <source>
        <dbReference type="SAM" id="MobiDB-lite"/>
    </source>
</evidence>
<dbReference type="AlphaFoldDB" id="A0A8C7VCX5"/>
<feature type="repeat" description="TPR" evidence="5">
    <location>
        <begin position="320"/>
        <end position="353"/>
    </location>
</feature>
<feature type="compositionally biased region" description="Polar residues" evidence="6">
    <location>
        <begin position="519"/>
        <end position="548"/>
    </location>
</feature>
<dbReference type="InterPro" id="IPR019734">
    <property type="entry name" value="TPR_rpt"/>
</dbReference>
<protein>
    <recommendedName>
        <fullName evidence="9">Sperm associated antigen 1</fullName>
    </recommendedName>
</protein>
<feature type="compositionally biased region" description="Basic and acidic residues" evidence="6">
    <location>
        <begin position="416"/>
        <end position="427"/>
    </location>
</feature>
<keyword evidence="3" id="KW-0677">Repeat</keyword>
<reference evidence="7" key="2">
    <citation type="submission" date="2025-08" db="UniProtKB">
        <authorList>
            <consortium name="Ensembl"/>
        </authorList>
    </citation>
    <scope>IDENTIFICATION</scope>
</reference>
<evidence type="ECO:0000256" key="3">
    <source>
        <dbReference type="ARBA" id="ARBA00022737"/>
    </source>
</evidence>
<evidence type="ECO:0000256" key="1">
    <source>
        <dbReference type="ARBA" id="ARBA00004496"/>
    </source>
</evidence>
<feature type="compositionally biased region" description="Polar residues" evidence="6">
    <location>
        <begin position="559"/>
        <end position="572"/>
    </location>
</feature>
<dbReference type="GeneTree" id="ENSGT00940000154697"/>
<keyword evidence="4 5" id="KW-0802">TPR repeat</keyword>
<name>A0A8C7VCX5_ONCMY</name>
<dbReference type="Ensembl" id="ENSOMYT00000015276.2">
    <property type="protein sequence ID" value="ENSOMYP00000013799.2"/>
    <property type="gene ID" value="ENSOMYG00000006860.2"/>
</dbReference>
<sequence length="633" mass="69619">RVQLSVCPQGVGVQSRLGCCSRGRKALTLQRTEIIMGNAQDKPSGSGGAKTDQATPGFRRRSRAGSTEKPKAGKGPPEKGSMANGATQGDRNQSKDIPPDTSYLDAPAGALPPHLGRLKNEGNHLFKKGQFADAVEKYSAAIDGCCDAGIESGEDLCILYSNRAACYLKDGSNTECIQDCTRALDIQPFSLKPLLRRATAYESMERYRQAYVDFKTVLQIDIGVQAAHDSVHRITKQLIEQDGPDWRQKLPEIPLVPLSAQQHHRQKDPSAELVQAREAKKAEARFASLKTEGNEHVRKSQFHDGLEKYSECLKIKPDECSCFTNRAICYLRLGCFEEARQDCDSALKLEPTNKKAFYRRALAFKGLQDYLSSSSDLQEVLQLDPNVHEAEQELETVTGLLRQSLMDGAQLTPRVDTQHTPRVDTQHTPRVGTQHTPRVDTQLTPRVGTQLTPRVGPQHTPRVGTQHTPRVGTQHTPRVGTQHTPRVGTQHTPRVGPQLTPRVGTQHTPRVGPQLTPRVGSQHTPRVGSQHTPRVGSQHTPRVGSQHTPRVGPQLTPRVGSQHTPRVGTQHTPRVGPQLTPRVGSQHTPRVGSQHTPRVGPQHTPRVGPQLTTRVGTQHTPRVGTQLFIPPQV</sequence>
<comment type="subcellular location">
    <subcellularLocation>
        <location evidence="1">Cytoplasm</location>
    </subcellularLocation>
</comment>
<feature type="compositionally biased region" description="Polar residues" evidence="6">
    <location>
        <begin position="428"/>
        <end position="452"/>
    </location>
</feature>
<dbReference type="Gene3D" id="1.25.40.10">
    <property type="entry name" value="Tetratricopeptide repeat domain"/>
    <property type="match status" value="2"/>
</dbReference>
<dbReference type="GO" id="GO:0005829">
    <property type="term" value="C:cytosol"/>
    <property type="evidence" value="ECO:0007669"/>
    <property type="project" value="TreeGrafter"/>
</dbReference>
<dbReference type="FunFam" id="1.25.40.10:FF:000221">
    <property type="entry name" value="Mitochondrial import receptor subunit TOM34"/>
    <property type="match status" value="1"/>
</dbReference>
<dbReference type="SUPFAM" id="SSF69349">
    <property type="entry name" value="Phage fibre proteins"/>
    <property type="match status" value="2"/>
</dbReference>
<keyword evidence="8" id="KW-1185">Reference proteome</keyword>